<dbReference type="Pfam" id="PF02770">
    <property type="entry name" value="Acyl-CoA_dh_M"/>
    <property type="match status" value="1"/>
</dbReference>
<dbReference type="Pfam" id="PF00441">
    <property type="entry name" value="Acyl-CoA_dh_1"/>
    <property type="match status" value="1"/>
</dbReference>
<dbReference type="Proteomes" id="UP000263833">
    <property type="component" value="Unassembled WGS sequence"/>
</dbReference>
<dbReference type="RefSeq" id="WP_115549354.1">
    <property type="nucleotide sequence ID" value="NZ_QRGP01000001.1"/>
</dbReference>
<dbReference type="SUPFAM" id="SSF56645">
    <property type="entry name" value="Acyl-CoA dehydrogenase NM domain-like"/>
    <property type="match status" value="1"/>
</dbReference>
<dbReference type="InterPro" id="IPR046373">
    <property type="entry name" value="Acyl-CoA_Oxase/DH_mid-dom_sf"/>
</dbReference>
<dbReference type="Gene3D" id="1.20.140.10">
    <property type="entry name" value="Butyryl-CoA Dehydrogenase, subunit A, domain 3"/>
    <property type="match status" value="1"/>
</dbReference>
<feature type="domain" description="Acyl-CoA dehydrogenase/oxidase N-terminal" evidence="9">
    <location>
        <begin position="6"/>
        <end position="84"/>
    </location>
</feature>
<dbReference type="InterPro" id="IPR006091">
    <property type="entry name" value="Acyl-CoA_Oxase/DH_mid-dom"/>
</dbReference>
<dbReference type="Gene3D" id="2.40.110.10">
    <property type="entry name" value="Butyryl-CoA Dehydrogenase, subunit A, domain 2"/>
    <property type="match status" value="1"/>
</dbReference>
<dbReference type="GO" id="GO:0050660">
    <property type="term" value="F:flavin adenine dinucleotide binding"/>
    <property type="evidence" value="ECO:0007669"/>
    <property type="project" value="InterPro"/>
</dbReference>
<dbReference type="Gene3D" id="1.10.540.10">
    <property type="entry name" value="Acyl-CoA dehydrogenase/oxidase, N-terminal domain"/>
    <property type="match status" value="1"/>
</dbReference>
<comment type="caution">
    <text evidence="10">The sequence shown here is derived from an EMBL/GenBank/DDBJ whole genome shotgun (WGS) entry which is preliminary data.</text>
</comment>
<feature type="domain" description="Acyl-CoA oxidase/dehydrogenase middle" evidence="8">
    <location>
        <begin position="121"/>
        <end position="210"/>
    </location>
</feature>
<dbReference type="GO" id="GO:0003995">
    <property type="term" value="F:acyl-CoA dehydrogenase activity"/>
    <property type="evidence" value="ECO:0007669"/>
    <property type="project" value="TreeGrafter"/>
</dbReference>
<comment type="cofactor">
    <cofactor evidence="1 6">
        <name>FAD</name>
        <dbReference type="ChEBI" id="CHEBI:57692"/>
    </cofactor>
</comment>
<keyword evidence="4 6" id="KW-0274">FAD</keyword>
<name>A0A371BFL4_9SPHN</name>
<evidence type="ECO:0000259" key="7">
    <source>
        <dbReference type="Pfam" id="PF00441"/>
    </source>
</evidence>
<keyword evidence="11" id="KW-1185">Reference proteome</keyword>
<keyword evidence="3 6" id="KW-0285">Flavoprotein</keyword>
<evidence type="ECO:0000313" key="10">
    <source>
        <dbReference type="EMBL" id="RDV06298.1"/>
    </source>
</evidence>
<evidence type="ECO:0000256" key="2">
    <source>
        <dbReference type="ARBA" id="ARBA00009347"/>
    </source>
</evidence>
<accession>A0A371BFL4</accession>
<evidence type="ECO:0000256" key="4">
    <source>
        <dbReference type="ARBA" id="ARBA00022827"/>
    </source>
</evidence>
<evidence type="ECO:0000256" key="6">
    <source>
        <dbReference type="RuleBase" id="RU362125"/>
    </source>
</evidence>
<feature type="domain" description="Acyl-CoA dehydrogenase/oxidase C-terminal" evidence="7">
    <location>
        <begin position="228"/>
        <end position="368"/>
    </location>
</feature>
<evidence type="ECO:0000256" key="3">
    <source>
        <dbReference type="ARBA" id="ARBA00022630"/>
    </source>
</evidence>
<dbReference type="InterPro" id="IPR013786">
    <property type="entry name" value="AcylCoA_DH/ox_N"/>
</dbReference>
<dbReference type="SUPFAM" id="SSF47203">
    <property type="entry name" value="Acyl-CoA dehydrogenase C-terminal domain-like"/>
    <property type="match status" value="1"/>
</dbReference>
<dbReference type="PANTHER" id="PTHR43884">
    <property type="entry name" value="ACYL-COA DEHYDROGENASE"/>
    <property type="match status" value="1"/>
</dbReference>
<dbReference type="CDD" id="cd00567">
    <property type="entry name" value="ACAD"/>
    <property type="match status" value="1"/>
</dbReference>
<dbReference type="EMBL" id="QRGP01000001">
    <property type="protein sequence ID" value="RDV06298.1"/>
    <property type="molecule type" value="Genomic_DNA"/>
</dbReference>
<evidence type="ECO:0000256" key="1">
    <source>
        <dbReference type="ARBA" id="ARBA00001974"/>
    </source>
</evidence>
<dbReference type="InterPro" id="IPR037069">
    <property type="entry name" value="AcylCoA_DH/ox_N_sf"/>
</dbReference>
<dbReference type="Pfam" id="PF02771">
    <property type="entry name" value="Acyl-CoA_dh_N"/>
    <property type="match status" value="1"/>
</dbReference>
<proteinExistence type="inferred from homology"/>
<evidence type="ECO:0000259" key="8">
    <source>
        <dbReference type="Pfam" id="PF02770"/>
    </source>
</evidence>
<keyword evidence="5 6" id="KW-0560">Oxidoreductase</keyword>
<reference evidence="11" key="1">
    <citation type="submission" date="2018-08" db="EMBL/GenBank/DDBJ databases">
        <authorList>
            <person name="Kim S.-J."/>
            <person name="Jung G.-Y."/>
        </authorList>
    </citation>
    <scope>NUCLEOTIDE SEQUENCE [LARGE SCALE GENOMIC DNA]</scope>
    <source>
        <strain evidence="11">GY_G</strain>
    </source>
</reference>
<dbReference type="OrthoDB" id="7328575at2"/>
<dbReference type="AlphaFoldDB" id="A0A371BFL4"/>
<gene>
    <name evidence="10" type="ORF">DXH95_02365</name>
</gene>
<organism evidence="10 11">
    <name type="scientific">Sphingorhabdus pulchriflava</name>
    <dbReference type="NCBI Taxonomy" id="2292257"/>
    <lineage>
        <taxon>Bacteria</taxon>
        <taxon>Pseudomonadati</taxon>
        <taxon>Pseudomonadota</taxon>
        <taxon>Alphaproteobacteria</taxon>
        <taxon>Sphingomonadales</taxon>
        <taxon>Sphingomonadaceae</taxon>
        <taxon>Sphingorhabdus</taxon>
    </lineage>
</organism>
<sequence length="375" mass="40153">MNFELSEDQQMLQNMLRQFLAQRYGFAERTAASRSDLGFRPEIWSALAGELGLLGATISEDRGGLGGGAVEQMIIMEELGRALVLEPVAETLFHGAWLLEKAGGAAAGLLADVAAGKVRLALAIGEPQMRYDYADVAATAERSASGWRLNGQKSVVIAAPWADQLIVAARTSGRAGDVAGISLMLVPVDATGVSMHPYPTIDGRRAADIILSDVEVSQDALIGSEGQGLELLEELRDRAVAAQAAEASGLLDKLLQDTVAYTQQRQQFGQPIASFQVLQHRMVDMYMHVELTRAAALLATLKLDAPADERARAASSAKATVAEACRFVGQNAVQLHGGMGMTDELPIGHYFKRATQIEGEFGTADWHLARRARLG</sequence>
<comment type="similarity">
    <text evidence="2 6">Belongs to the acyl-CoA dehydrogenase family.</text>
</comment>
<protein>
    <submittedName>
        <fullName evidence="10">Pimeloyl-CoA dehydrogenase small subunit</fullName>
    </submittedName>
</protein>
<dbReference type="PANTHER" id="PTHR43884:SF20">
    <property type="entry name" value="ACYL-COA DEHYDROGENASE FADE28"/>
    <property type="match status" value="1"/>
</dbReference>
<evidence type="ECO:0000313" key="11">
    <source>
        <dbReference type="Proteomes" id="UP000263833"/>
    </source>
</evidence>
<dbReference type="InterPro" id="IPR036250">
    <property type="entry name" value="AcylCo_DH-like_C"/>
</dbReference>
<dbReference type="InterPro" id="IPR009100">
    <property type="entry name" value="AcylCoA_DH/oxidase_NM_dom_sf"/>
</dbReference>
<evidence type="ECO:0000256" key="5">
    <source>
        <dbReference type="ARBA" id="ARBA00023002"/>
    </source>
</evidence>
<dbReference type="InterPro" id="IPR009075">
    <property type="entry name" value="AcylCo_DH/oxidase_C"/>
</dbReference>
<evidence type="ECO:0000259" key="9">
    <source>
        <dbReference type="Pfam" id="PF02771"/>
    </source>
</evidence>